<gene>
    <name evidence="2" type="ORF">CLV96_3974</name>
</gene>
<dbReference type="EMBL" id="SORO01000008">
    <property type="protein sequence ID" value="TDY66257.1"/>
    <property type="molecule type" value="Genomic_DNA"/>
</dbReference>
<evidence type="ECO:0000313" key="2">
    <source>
        <dbReference type="EMBL" id="TDY66257.1"/>
    </source>
</evidence>
<organism evidence="2 3">
    <name type="scientific">Leptospira meyeri</name>
    <dbReference type="NCBI Taxonomy" id="29508"/>
    <lineage>
        <taxon>Bacteria</taxon>
        <taxon>Pseudomonadati</taxon>
        <taxon>Spirochaetota</taxon>
        <taxon>Spirochaetia</taxon>
        <taxon>Leptospirales</taxon>
        <taxon>Leptospiraceae</taxon>
        <taxon>Leptospira</taxon>
    </lineage>
</organism>
<proteinExistence type="predicted"/>
<keyword evidence="1" id="KW-0812">Transmembrane</keyword>
<sequence length="237" mass="27358">MNKKKSKLKLKESFASSFHEQFAVNQNTQFTLLITISVSLATVLAGLGYVIGTYCVDDRLIFGNNSLIYAAATTATALYGYGVILLVSAMSFSFRRDQLILNSLRKELDMFAKPDANKQYLAFFPQQYTGERAFEEFQSYHLNWMPNHYAVITRIILLMLLIVNVQFIVFLKDAQLIQSKYDIGWKLLALGSFTPFFLILSIFTPIYYRLRFNLYHREIKTESCLGRMILWLGTKFP</sequence>
<keyword evidence="1" id="KW-0472">Membrane</keyword>
<keyword evidence="1" id="KW-1133">Transmembrane helix</keyword>
<dbReference type="GeneID" id="79829212"/>
<feature type="transmembrane region" description="Helical" evidence="1">
    <location>
        <begin position="30"/>
        <end position="54"/>
    </location>
</feature>
<dbReference type="AlphaFoldDB" id="A0A4R8MPB1"/>
<keyword evidence="3" id="KW-1185">Reference proteome</keyword>
<dbReference type="OrthoDB" id="9940339at2"/>
<dbReference type="Proteomes" id="UP000294684">
    <property type="component" value="Unassembled WGS sequence"/>
</dbReference>
<feature type="transmembrane region" description="Helical" evidence="1">
    <location>
        <begin position="151"/>
        <end position="171"/>
    </location>
</feature>
<reference evidence="2 3" key="1">
    <citation type="submission" date="2019-03" db="EMBL/GenBank/DDBJ databases">
        <title>Genomic Encyclopedia of Archaeal and Bacterial Type Strains, Phase II (KMG-II): from individual species to whole genera.</title>
        <authorList>
            <person name="Goeker M."/>
        </authorList>
    </citation>
    <scope>NUCLEOTIDE SEQUENCE [LARGE SCALE GENOMIC DNA]</scope>
    <source>
        <strain evidence="2 3">DSM 21537</strain>
    </source>
</reference>
<evidence type="ECO:0000256" key="1">
    <source>
        <dbReference type="SAM" id="Phobius"/>
    </source>
</evidence>
<evidence type="ECO:0000313" key="3">
    <source>
        <dbReference type="Proteomes" id="UP000294684"/>
    </source>
</evidence>
<protein>
    <submittedName>
        <fullName evidence="2">Uncharacterized protein</fullName>
    </submittedName>
</protein>
<feature type="transmembrane region" description="Helical" evidence="1">
    <location>
        <begin position="183"/>
        <end position="208"/>
    </location>
</feature>
<name>A0A4R8MPB1_LEPME</name>
<accession>A0A4R8MPB1</accession>
<comment type="caution">
    <text evidence="2">The sequence shown here is derived from an EMBL/GenBank/DDBJ whole genome shotgun (WGS) entry which is preliminary data.</text>
</comment>
<feature type="transmembrane region" description="Helical" evidence="1">
    <location>
        <begin position="66"/>
        <end position="87"/>
    </location>
</feature>
<dbReference type="RefSeq" id="WP_004785443.1">
    <property type="nucleotide sequence ID" value="NZ_SORO01000008.1"/>
</dbReference>